<comment type="caution">
    <text evidence="1">The sequence shown here is derived from an EMBL/GenBank/DDBJ whole genome shotgun (WGS) entry which is preliminary data.</text>
</comment>
<protein>
    <submittedName>
        <fullName evidence="1">Uncharacterized protein</fullName>
    </submittedName>
</protein>
<evidence type="ECO:0000313" key="2">
    <source>
        <dbReference type="Proteomes" id="UP000694240"/>
    </source>
</evidence>
<dbReference type="EMBL" id="JAEFBK010000013">
    <property type="protein sequence ID" value="KAG7535365.1"/>
    <property type="molecule type" value="Genomic_DNA"/>
</dbReference>
<evidence type="ECO:0000313" key="1">
    <source>
        <dbReference type="EMBL" id="KAG7535365.1"/>
    </source>
</evidence>
<reference evidence="1 2" key="1">
    <citation type="submission" date="2020-12" db="EMBL/GenBank/DDBJ databases">
        <title>Concerted genomic and epigenomic changes stabilize Arabidopsis allopolyploids.</title>
        <authorList>
            <person name="Chen Z."/>
        </authorList>
    </citation>
    <scope>NUCLEOTIDE SEQUENCE [LARGE SCALE GENOMIC DNA]</scope>
    <source>
        <strain evidence="1">Allo738</strain>
        <tissue evidence="1">Leaf</tissue>
    </source>
</reference>
<keyword evidence="2" id="KW-1185">Reference proteome</keyword>
<accession>A0A8T1XNC0</accession>
<proteinExistence type="predicted"/>
<sequence length="389" mass="44099">MPTFYGTSEFLDRTWWWLPANHLLDLLRSLVLKLAKEKPIESKVSLKLKLELSLQSSSKSMEFRCFVTLVVHCPHRSSLTATSEPAMKMAAEGFSLTLIQMLFSSHGLDPHSGSQLSGPRSLQSRPNLKNEVSAPLPDWARFAFLNFPTSALKLICLQFERIERGLQSVSVLTNPLVGFCTLLNVNLVLSPPRLLVFANIFRPLPDEIFAMKEKKFAISASSQSRLIVYSRFGIQDYFMPVKAFIKTMINQLTFAPSPQSRIQLSYQESYPRDTESQASRLLSDFEGHPNPCFVSFLEHLVKDSFSTSQDQVIVTIHQFPEAFAEVISTYLWIACGNSLGCSCLQGLMVFMLNYGFKPIYHSLANLIFVMFIVSNQEVEDFVSFTPFWE</sequence>
<organism evidence="1 2">
    <name type="scientific">Arabidopsis thaliana x Arabidopsis arenosa</name>
    <dbReference type="NCBI Taxonomy" id="1240361"/>
    <lineage>
        <taxon>Eukaryota</taxon>
        <taxon>Viridiplantae</taxon>
        <taxon>Streptophyta</taxon>
        <taxon>Embryophyta</taxon>
        <taxon>Tracheophyta</taxon>
        <taxon>Spermatophyta</taxon>
        <taxon>Magnoliopsida</taxon>
        <taxon>eudicotyledons</taxon>
        <taxon>Gunneridae</taxon>
        <taxon>Pentapetalae</taxon>
        <taxon>rosids</taxon>
        <taxon>malvids</taxon>
        <taxon>Brassicales</taxon>
        <taxon>Brassicaceae</taxon>
        <taxon>Camelineae</taxon>
        <taxon>Arabidopsis</taxon>
    </lineage>
</organism>
<gene>
    <name evidence="1" type="ORF">ISN45_Aa08g028110</name>
</gene>
<name>A0A8T1XNC0_9BRAS</name>
<dbReference type="Proteomes" id="UP000694240">
    <property type="component" value="Chromosome 13"/>
</dbReference>
<dbReference type="AlphaFoldDB" id="A0A8T1XNC0"/>